<reference evidence="1" key="1">
    <citation type="journal article" date="2021" name="Microb. Physiol.">
        <title>Proteogenomic Insights into the Physiology of Marine, Sulfate-Reducing, Filamentous Desulfonema limicola and Desulfonema magnum.</title>
        <authorList>
            <person name="Schnaars V."/>
            <person name="Wohlbrand L."/>
            <person name="Scheve S."/>
            <person name="Hinrichs C."/>
            <person name="Reinhardt R."/>
            <person name="Rabus R."/>
        </authorList>
    </citation>
    <scope>NUCLEOTIDE SEQUENCE</scope>
    <source>
        <strain evidence="1">5ac10</strain>
    </source>
</reference>
<dbReference type="KEGG" id="dli:dnl_12930"/>
<organism evidence="1 2">
    <name type="scientific">Desulfonema limicola</name>
    <dbReference type="NCBI Taxonomy" id="45656"/>
    <lineage>
        <taxon>Bacteria</taxon>
        <taxon>Pseudomonadati</taxon>
        <taxon>Thermodesulfobacteriota</taxon>
        <taxon>Desulfobacteria</taxon>
        <taxon>Desulfobacterales</taxon>
        <taxon>Desulfococcaceae</taxon>
        <taxon>Desulfonema</taxon>
    </lineage>
</organism>
<dbReference type="AlphaFoldDB" id="A0A975B5D3"/>
<proteinExistence type="predicted"/>
<evidence type="ECO:0000313" key="1">
    <source>
        <dbReference type="EMBL" id="QTA79044.1"/>
    </source>
</evidence>
<protein>
    <submittedName>
        <fullName evidence="1">Uncharacterized protein</fullName>
    </submittedName>
</protein>
<sequence length="147" mass="17654">MEISDSTRRFLEKWKEFTKPGRSRYPVLIVIPNNRNMYNISVMDEICSITDFELFDFQKVYQKRLHLFIPRNSIRTEIVTNAAKQPVIFINIEFFYNKWTEEERIAFLKDIIRQDGHKGIVLIMYCEEEFLSVIEIPENSRGVIWNP</sequence>
<name>A0A975B5D3_9BACT</name>
<evidence type="ECO:0000313" key="2">
    <source>
        <dbReference type="Proteomes" id="UP000663720"/>
    </source>
</evidence>
<dbReference type="RefSeq" id="WP_207690838.1">
    <property type="nucleotide sequence ID" value="NZ_CP061799.1"/>
</dbReference>
<gene>
    <name evidence="1" type="ORF">dnl_12930</name>
</gene>
<dbReference type="EMBL" id="CP061799">
    <property type="protein sequence ID" value="QTA79044.1"/>
    <property type="molecule type" value="Genomic_DNA"/>
</dbReference>
<accession>A0A975B5D3</accession>
<keyword evidence="2" id="KW-1185">Reference proteome</keyword>
<dbReference type="Proteomes" id="UP000663720">
    <property type="component" value="Chromosome"/>
</dbReference>